<name>A0A0R3Q5T3_9BILA</name>
<protein>
    <submittedName>
        <fullName evidence="1 3">Uncharacterized protein</fullName>
    </submittedName>
</protein>
<keyword evidence="2" id="KW-1185">Reference proteome</keyword>
<reference evidence="1 2" key="2">
    <citation type="submission" date="2018-11" db="EMBL/GenBank/DDBJ databases">
        <authorList>
            <consortium name="Pathogen Informatics"/>
        </authorList>
    </citation>
    <scope>NUCLEOTIDE SEQUENCE [LARGE SCALE GENOMIC DNA]</scope>
</reference>
<evidence type="ECO:0000313" key="2">
    <source>
        <dbReference type="Proteomes" id="UP000280834"/>
    </source>
</evidence>
<dbReference type="Proteomes" id="UP000280834">
    <property type="component" value="Unassembled WGS sequence"/>
</dbReference>
<dbReference type="WBParaSite" id="BTMF_0000167801-mRNA-1">
    <property type="protein sequence ID" value="BTMF_0000167801-mRNA-1"/>
    <property type="gene ID" value="BTMF_0000167801"/>
</dbReference>
<evidence type="ECO:0000313" key="1">
    <source>
        <dbReference type="EMBL" id="VDO09219.1"/>
    </source>
</evidence>
<dbReference type="AlphaFoldDB" id="A0A0R3Q5T3"/>
<proteinExistence type="predicted"/>
<sequence>MVVFRGQPSPDADGNQECCNNARKSDCSDDDDSWLIKYNHVFRGLPINVIKLLESHLQEAILAQQASTSGIAVENHVIPTPKVFTVDCGYYDALYPVQPAPSINQLIKVQELFKFLMHELCLCFALVHSMLSIW</sequence>
<organism evidence="3">
    <name type="scientific">Brugia timori</name>
    <dbReference type="NCBI Taxonomy" id="42155"/>
    <lineage>
        <taxon>Eukaryota</taxon>
        <taxon>Metazoa</taxon>
        <taxon>Ecdysozoa</taxon>
        <taxon>Nematoda</taxon>
        <taxon>Chromadorea</taxon>
        <taxon>Rhabditida</taxon>
        <taxon>Spirurina</taxon>
        <taxon>Spiruromorpha</taxon>
        <taxon>Filarioidea</taxon>
        <taxon>Onchocercidae</taxon>
        <taxon>Brugia</taxon>
    </lineage>
</organism>
<dbReference type="EMBL" id="UZAG01000670">
    <property type="protein sequence ID" value="VDO09219.1"/>
    <property type="molecule type" value="Genomic_DNA"/>
</dbReference>
<gene>
    <name evidence="1" type="ORF">BTMF_LOCUS1015</name>
</gene>
<evidence type="ECO:0000313" key="3">
    <source>
        <dbReference type="WBParaSite" id="BTMF_0000167801-mRNA-1"/>
    </source>
</evidence>
<dbReference type="STRING" id="42155.A0A0R3Q5T3"/>
<accession>A0A0R3Q5T3</accession>
<reference evidence="3" key="1">
    <citation type="submission" date="2017-02" db="UniProtKB">
        <authorList>
            <consortium name="WormBaseParasite"/>
        </authorList>
    </citation>
    <scope>IDENTIFICATION</scope>
</reference>